<dbReference type="Proteomes" id="UP001189429">
    <property type="component" value="Unassembled WGS sequence"/>
</dbReference>
<evidence type="ECO:0000313" key="1">
    <source>
        <dbReference type="EMBL" id="CAK0897633.1"/>
    </source>
</evidence>
<evidence type="ECO:0000313" key="2">
    <source>
        <dbReference type="Proteomes" id="UP001189429"/>
    </source>
</evidence>
<protein>
    <submittedName>
        <fullName evidence="1">Uncharacterized protein</fullName>
    </submittedName>
</protein>
<proteinExistence type="predicted"/>
<dbReference type="EMBL" id="CAUYUJ010020367">
    <property type="protein sequence ID" value="CAK0897633.1"/>
    <property type="molecule type" value="Genomic_DNA"/>
</dbReference>
<gene>
    <name evidence="1" type="ORF">PCOR1329_LOCUS75775</name>
</gene>
<sequence length="165" mass="18513">EWRGCHYGDVIIPPAGFAGSVPARGVVPLADGSAIFVEWVTLEDEGSFADRAVAPDCRLLLVRVDRTGRPFRTLENIVESCRQESLPDFIAPRTALWCLEHLAGEGRSLEAHFEHFKKLLGMEEYANVVNYLKALLHHDQVDASNILSVEMMFRRLQTIENCCSD</sequence>
<keyword evidence="2" id="KW-1185">Reference proteome</keyword>
<comment type="caution">
    <text evidence="1">The sequence shown here is derived from an EMBL/GenBank/DDBJ whole genome shotgun (WGS) entry which is preliminary data.</text>
</comment>
<organism evidence="1 2">
    <name type="scientific">Prorocentrum cordatum</name>
    <dbReference type="NCBI Taxonomy" id="2364126"/>
    <lineage>
        <taxon>Eukaryota</taxon>
        <taxon>Sar</taxon>
        <taxon>Alveolata</taxon>
        <taxon>Dinophyceae</taxon>
        <taxon>Prorocentrales</taxon>
        <taxon>Prorocentraceae</taxon>
        <taxon>Prorocentrum</taxon>
    </lineage>
</organism>
<accession>A0ABN9XDE8</accession>
<feature type="non-terminal residue" evidence="1">
    <location>
        <position position="1"/>
    </location>
</feature>
<reference evidence="1" key="1">
    <citation type="submission" date="2023-10" db="EMBL/GenBank/DDBJ databases">
        <authorList>
            <person name="Chen Y."/>
            <person name="Shah S."/>
            <person name="Dougan E. K."/>
            <person name="Thang M."/>
            <person name="Chan C."/>
        </authorList>
    </citation>
    <scope>NUCLEOTIDE SEQUENCE [LARGE SCALE GENOMIC DNA]</scope>
</reference>
<name>A0ABN9XDE8_9DINO</name>